<feature type="compositionally biased region" description="Basic and acidic residues" evidence="3">
    <location>
        <begin position="401"/>
        <end position="416"/>
    </location>
</feature>
<evidence type="ECO:0000259" key="4">
    <source>
        <dbReference type="Pfam" id="PF03389"/>
    </source>
</evidence>
<keyword evidence="2" id="KW-0184">Conjugation</keyword>
<feature type="region of interest" description="Disordered" evidence="3">
    <location>
        <begin position="497"/>
        <end position="519"/>
    </location>
</feature>
<dbReference type="RefSeq" id="WP_101637713.1">
    <property type="nucleotide sequence ID" value="NZ_PKHU01000012.1"/>
</dbReference>
<evidence type="ECO:0000256" key="2">
    <source>
        <dbReference type="ARBA" id="ARBA00022971"/>
    </source>
</evidence>
<feature type="compositionally biased region" description="Basic and acidic residues" evidence="3">
    <location>
        <begin position="497"/>
        <end position="512"/>
    </location>
</feature>
<dbReference type="InterPro" id="IPR005053">
    <property type="entry name" value="MobA_MobL"/>
</dbReference>
<evidence type="ECO:0000256" key="1">
    <source>
        <dbReference type="ARBA" id="ARBA00010873"/>
    </source>
</evidence>
<reference evidence="5 6" key="1">
    <citation type="submission" date="2017-12" db="EMBL/GenBank/DDBJ databases">
        <title>Phylogenetic diversity of female urinary microbiome.</title>
        <authorList>
            <person name="Thomas-White K."/>
            <person name="Wolfe A.J."/>
        </authorList>
    </citation>
    <scope>NUCLEOTIDE SEQUENCE [LARGE SCALE GENOMIC DNA]</scope>
    <source>
        <strain evidence="5 6">UMB0112</strain>
    </source>
</reference>
<sequence>MKNFVRLQKITDVVNRLSYIQREGKYSEENLSEQLVLSKDFFGKDNWQKLADFETAESERLNANLNQARELIVALPNQMFNAKNSEAQYDQLAKELAKDQPYAYAIHWNETKTNLHMHLLLAERQITQELEPKTYRQDYWKDKITGKVCSKDSPNAYLYAKKGDFQRDKDGNIKYKDSKNSGFSLKNNELTTKAWLQGRSEHVKNALESFGYVLEQYDPNGPYLAEKHQGKGNNAYTNRIKLENHYIRKYNKEIQPLVESPYLTSDNLLAFKKETAQEFKQGIFKRVFTRIKAWLSKLAIYIQKPADKLLNSLQNATETIGDTFNELKRRTEQANRRILQPATGYERLPGEPIPGTQPSSNQDPSKNPLSNTEPNRADNDLFEQLKTNYLANQILARQSAEHARRELDSRSRRELKQLQGRNPNQTSERDPELATYPYQDNERPIETRDQREYNRELEELRRELDEINEEIGRTTSIRAKLNLFKQRDKLEDQLNDLNNREPNFEHPLRTRDDDYEMEL</sequence>
<dbReference type="Proteomes" id="UP000234639">
    <property type="component" value="Unassembled WGS sequence"/>
</dbReference>
<gene>
    <name evidence="5" type="ORF">CYJ41_08045</name>
</gene>
<dbReference type="EMBL" id="PKHU01000012">
    <property type="protein sequence ID" value="PKZ28643.1"/>
    <property type="molecule type" value="Genomic_DNA"/>
</dbReference>
<feature type="compositionally biased region" description="Polar residues" evidence="3">
    <location>
        <begin position="356"/>
        <end position="374"/>
    </location>
</feature>
<feature type="domain" description="MobA/MobL protein" evidence="4">
    <location>
        <begin position="53"/>
        <end position="192"/>
    </location>
</feature>
<feature type="region of interest" description="Disordered" evidence="3">
    <location>
        <begin position="331"/>
        <end position="377"/>
    </location>
</feature>
<evidence type="ECO:0000256" key="3">
    <source>
        <dbReference type="SAM" id="MobiDB-lite"/>
    </source>
</evidence>
<comment type="similarity">
    <text evidence="1">Belongs to the MobA/MobL family.</text>
</comment>
<dbReference type="Pfam" id="PF03389">
    <property type="entry name" value="MobA_MobL"/>
    <property type="match status" value="1"/>
</dbReference>
<dbReference type="AlphaFoldDB" id="A0A2I1N8D7"/>
<evidence type="ECO:0000313" key="6">
    <source>
        <dbReference type="Proteomes" id="UP000234639"/>
    </source>
</evidence>
<proteinExistence type="inferred from homology"/>
<feature type="compositionally biased region" description="Basic and acidic residues" evidence="3">
    <location>
        <begin position="440"/>
        <end position="451"/>
    </location>
</feature>
<name>A0A2I1N8D7_9BACT</name>
<comment type="caution">
    <text evidence="5">The sequence shown here is derived from an EMBL/GenBank/DDBJ whole genome shotgun (WGS) entry which is preliminary data.</text>
</comment>
<dbReference type="Gene3D" id="3.30.930.30">
    <property type="match status" value="1"/>
</dbReference>
<evidence type="ECO:0000313" key="5">
    <source>
        <dbReference type="EMBL" id="PKZ28643.1"/>
    </source>
</evidence>
<protein>
    <recommendedName>
        <fullName evidence="4">MobA/MobL protein domain-containing protein</fullName>
    </recommendedName>
</protein>
<feature type="region of interest" description="Disordered" evidence="3">
    <location>
        <begin position="401"/>
        <end position="451"/>
    </location>
</feature>
<accession>A0A2I1N8D7</accession>
<organism evidence="5 6">
    <name type="scientific">Campylobacter ureolyticus</name>
    <dbReference type="NCBI Taxonomy" id="827"/>
    <lineage>
        <taxon>Bacteria</taxon>
        <taxon>Pseudomonadati</taxon>
        <taxon>Campylobacterota</taxon>
        <taxon>Epsilonproteobacteria</taxon>
        <taxon>Campylobacterales</taxon>
        <taxon>Campylobacteraceae</taxon>
        <taxon>Campylobacter</taxon>
    </lineage>
</organism>